<keyword evidence="4" id="KW-0460">Magnesium</keyword>
<feature type="domain" description="Alpha-D-phosphohexomutase C-terminal" evidence="6">
    <location>
        <begin position="18"/>
        <end position="90"/>
    </location>
</feature>
<keyword evidence="3" id="KW-0479">Metal-binding</keyword>
<gene>
    <name evidence="7" type="ORF">E6G98_12235</name>
</gene>
<evidence type="ECO:0000256" key="1">
    <source>
        <dbReference type="ARBA" id="ARBA00001946"/>
    </source>
</evidence>
<dbReference type="Pfam" id="PF00408">
    <property type="entry name" value="PGM_PMM_IV"/>
    <property type="match status" value="1"/>
</dbReference>
<evidence type="ECO:0000256" key="4">
    <source>
        <dbReference type="ARBA" id="ARBA00022842"/>
    </source>
</evidence>
<evidence type="ECO:0000256" key="3">
    <source>
        <dbReference type="ARBA" id="ARBA00022723"/>
    </source>
</evidence>
<evidence type="ECO:0000259" key="6">
    <source>
        <dbReference type="Pfam" id="PF00408"/>
    </source>
</evidence>
<dbReference type="Gene3D" id="3.30.310.50">
    <property type="entry name" value="Alpha-D-phosphohexomutase, C-terminal domain"/>
    <property type="match status" value="1"/>
</dbReference>
<proteinExistence type="predicted"/>
<dbReference type="AlphaFoldDB" id="A0A537LK80"/>
<dbReference type="PANTHER" id="PTHR43771:SF2">
    <property type="entry name" value="PHOSPHOMANNOMUTASE_PHOSPHOGLUCOMUTASE"/>
    <property type="match status" value="1"/>
</dbReference>
<protein>
    <submittedName>
        <fullName evidence="7">Phosphomannomutase</fullName>
    </submittedName>
</protein>
<reference evidence="7 8" key="1">
    <citation type="journal article" date="2019" name="Nat. Microbiol.">
        <title>Mediterranean grassland soil C-N compound turnover is dependent on rainfall and depth, and is mediated by genomically divergent microorganisms.</title>
        <authorList>
            <person name="Diamond S."/>
            <person name="Andeer P.F."/>
            <person name="Li Z."/>
            <person name="Crits-Christoph A."/>
            <person name="Burstein D."/>
            <person name="Anantharaman K."/>
            <person name="Lane K.R."/>
            <person name="Thomas B.C."/>
            <person name="Pan C."/>
            <person name="Northen T.R."/>
            <person name="Banfield J.F."/>
        </authorList>
    </citation>
    <scope>NUCLEOTIDE SEQUENCE [LARGE SCALE GENOMIC DNA]</scope>
    <source>
        <strain evidence="7">NP_1</strain>
    </source>
</reference>
<evidence type="ECO:0000313" key="8">
    <source>
        <dbReference type="Proteomes" id="UP000315217"/>
    </source>
</evidence>
<evidence type="ECO:0000256" key="5">
    <source>
        <dbReference type="ARBA" id="ARBA00023235"/>
    </source>
</evidence>
<comment type="cofactor">
    <cofactor evidence="1">
        <name>Mg(2+)</name>
        <dbReference type="ChEBI" id="CHEBI:18420"/>
    </cofactor>
</comment>
<dbReference type="EMBL" id="VBAI01000196">
    <property type="protein sequence ID" value="TMJ08418.1"/>
    <property type="molecule type" value="Genomic_DNA"/>
</dbReference>
<keyword evidence="2" id="KW-0597">Phosphoprotein</keyword>
<dbReference type="SUPFAM" id="SSF55957">
    <property type="entry name" value="Phosphoglucomutase, C-terminal domain"/>
    <property type="match status" value="1"/>
</dbReference>
<dbReference type="PANTHER" id="PTHR43771">
    <property type="entry name" value="PHOSPHOMANNOMUTASE"/>
    <property type="match status" value="1"/>
</dbReference>
<evidence type="ECO:0000256" key="2">
    <source>
        <dbReference type="ARBA" id="ARBA00022553"/>
    </source>
</evidence>
<comment type="caution">
    <text evidence="7">The sequence shown here is derived from an EMBL/GenBank/DDBJ whole genome shotgun (WGS) entry which is preliminary data.</text>
</comment>
<dbReference type="GO" id="GO:0016868">
    <property type="term" value="F:intramolecular phosphotransferase activity"/>
    <property type="evidence" value="ECO:0007669"/>
    <property type="project" value="InterPro"/>
</dbReference>
<dbReference type="Proteomes" id="UP000315217">
    <property type="component" value="Unassembled WGS sequence"/>
</dbReference>
<evidence type="ECO:0000313" key="7">
    <source>
        <dbReference type="EMBL" id="TMJ08418.1"/>
    </source>
</evidence>
<accession>A0A537LK80</accession>
<name>A0A537LK80_9BACT</name>
<dbReference type="InterPro" id="IPR036900">
    <property type="entry name" value="A-D-PHexomutase_C_sf"/>
</dbReference>
<keyword evidence="5" id="KW-0413">Isomerase</keyword>
<sequence length="105" mass="11820">DMLSKLLADVPHYHVTPEVRVDCPDQVKFDIVRQVTEDFKRAYEVVDVDGARVLFGDGWGLIRASNTQPALVLRGEARTPATLGRIKDTLEQELNKFPQVGSITW</sequence>
<dbReference type="InterPro" id="IPR005843">
    <property type="entry name" value="A-D-PHexomutase_C"/>
</dbReference>
<organism evidence="7 8">
    <name type="scientific">Candidatus Segetimicrobium genomatis</name>
    <dbReference type="NCBI Taxonomy" id="2569760"/>
    <lineage>
        <taxon>Bacteria</taxon>
        <taxon>Bacillati</taxon>
        <taxon>Candidatus Sysuimicrobiota</taxon>
        <taxon>Candidatus Sysuimicrobiia</taxon>
        <taxon>Candidatus Sysuimicrobiales</taxon>
        <taxon>Candidatus Segetimicrobiaceae</taxon>
        <taxon>Candidatus Segetimicrobium</taxon>
    </lineage>
</organism>
<dbReference type="GO" id="GO:0046872">
    <property type="term" value="F:metal ion binding"/>
    <property type="evidence" value="ECO:0007669"/>
    <property type="project" value="UniProtKB-KW"/>
</dbReference>
<feature type="non-terminal residue" evidence="7">
    <location>
        <position position="1"/>
    </location>
</feature>